<reference evidence="2 3" key="1">
    <citation type="submission" date="2023-03" db="EMBL/GenBank/DDBJ databases">
        <title>High recombination rates correlate with genetic variation in Cardiocondyla obscurior ants.</title>
        <authorList>
            <person name="Errbii M."/>
        </authorList>
    </citation>
    <scope>NUCLEOTIDE SEQUENCE [LARGE SCALE GENOMIC DNA]</scope>
    <source>
        <strain evidence="2">Alpha-2009</strain>
        <tissue evidence="2">Whole body</tissue>
    </source>
</reference>
<feature type="region of interest" description="Disordered" evidence="1">
    <location>
        <begin position="17"/>
        <end position="54"/>
    </location>
</feature>
<proteinExistence type="predicted"/>
<keyword evidence="3" id="KW-1185">Reference proteome</keyword>
<evidence type="ECO:0000313" key="2">
    <source>
        <dbReference type="EMBL" id="KAL0121060.1"/>
    </source>
</evidence>
<dbReference type="EMBL" id="JADYXP020000007">
    <property type="protein sequence ID" value="KAL0121060.1"/>
    <property type="molecule type" value="Genomic_DNA"/>
</dbReference>
<dbReference type="AlphaFoldDB" id="A0AAW2G0V8"/>
<protein>
    <submittedName>
        <fullName evidence="2">Uncharacterized protein</fullName>
    </submittedName>
</protein>
<name>A0AAW2G0V8_9HYME</name>
<dbReference type="Proteomes" id="UP001430953">
    <property type="component" value="Unassembled WGS sequence"/>
</dbReference>
<organism evidence="2 3">
    <name type="scientific">Cardiocondyla obscurior</name>
    <dbReference type="NCBI Taxonomy" id="286306"/>
    <lineage>
        <taxon>Eukaryota</taxon>
        <taxon>Metazoa</taxon>
        <taxon>Ecdysozoa</taxon>
        <taxon>Arthropoda</taxon>
        <taxon>Hexapoda</taxon>
        <taxon>Insecta</taxon>
        <taxon>Pterygota</taxon>
        <taxon>Neoptera</taxon>
        <taxon>Endopterygota</taxon>
        <taxon>Hymenoptera</taxon>
        <taxon>Apocrita</taxon>
        <taxon>Aculeata</taxon>
        <taxon>Formicoidea</taxon>
        <taxon>Formicidae</taxon>
        <taxon>Myrmicinae</taxon>
        <taxon>Cardiocondyla</taxon>
    </lineage>
</organism>
<comment type="caution">
    <text evidence="2">The sequence shown here is derived from an EMBL/GenBank/DDBJ whole genome shotgun (WGS) entry which is preliminary data.</text>
</comment>
<evidence type="ECO:0000256" key="1">
    <source>
        <dbReference type="SAM" id="MobiDB-lite"/>
    </source>
</evidence>
<evidence type="ECO:0000313" key="3">
    <source>
        <dbReference type="Proteomes" id="UP001430953"/>
    </source>
</evidence>
<accession>A0AAW2G0V8</accession>
<gene>
    <name evidence="2" type="ORF">PUN28_008644</name>
</gene>
<sequence length="107" mass="12572">MNIRILFRKKRRIGRDTRIKKKKSKPCSGVAKKQKEKKKRIFKSKEHVKRRSRLRKTERLAHRVNSSGCYCICESRVSAKLQAQLAMRISADRFNPLFSNREAALAD</sequence>
<feature type="compositionally biased region" description="Basic residues" evidence="1">
    <location>
        <begin position="32"/>
        <end position="54"/>
    </location>
</feature>